<name>A0A3B1AB68_9ZZZZ</name>
<dbReference type="PROSITE" id="PS51257">
    <property type="entry name" value="PROKAR_LIPOPROTEIN"/>
    <property type="match status" value="1"/>
</dbReference>
<proteinExistence type="predicted"/>
<sequence>MNKQNNLNPLLYFLFFLLTSCGTTNTGSSTENELYTIAVNFNVIANGQHSNISLARQLVVKNKSDWQHLWDIHSGNKKQQRPRINFDDDMVIAIFAGQQPSGGYTLGVSRLKKLDDNLTVLVTFKEPPQDGVVSLALTQPYIFISTAKVDGKVIFKADMSPLSLR</sequence>
<dbReference type="EMBL" id="UOFT01000055">
    <property type="protein sequence ID" value="VAW97102.1"/>
    <property type="molecule type" value="Genomic_DNA"/>
</dbReference>
<evidence type="ECO:0000313" key="2">
    <source>
        <dbReference type="EMBL" id="VAW97102.1"/>
    </source>
</evidence>
<evidence type="ECO:0000259" key="1">
    <source>
        <dbReference type="Pfam" id="PF14343"/>
    </source>
</evidence>
<feature type="domain" description="PrcB C-terminal" evidence="1">
    <location>
        <begin position="90"/>
        <end position="146"/>
    </location>
</feature>
<gene>
    <name evidence="2" type="ORF">MNBD_GAMMA23-1262</name>
</gene>
<protein>
    <recommendedName>
        <fullName evidence="1">PrcB C-terminal domain-containing protein</fullName>
    </recommendedName>
</protein>
<dbReference type="InterPro" id="IPR025748">
    <property type="entry name" value="PrcB_C_dom"/>
</dbReference>
<dbReference type="AlphaFoldDB" id="A0A3B1AB68"/>
<dbReference type="Pfam" id="PF14343">
    <property type="entry name" value="PrcB_C"/>
    <property type="match status" value="1"/>
</dbReference>
<organism evidence="2">
    <name type="scientific">hydrothermal vent metagenome</name>
    <dbReference type="NCBI Taxonomy" id="652676"/>
    <lineage>
        <taxon>unclassified sequences</taxon>
        <taxon>metagenomes</taxon>
        <taxon>ecological metagenomes</taxon>
    </lineage>
</organism>
<reference evidence="2" key="1">
    <citation type="submission" date="2018-06" db="EMBL/GenBank/DDBJ databases">
        <authorList>
            <person name="Zhirakovskaya E."/>
        </authorList>
    </citation>
    <scope>NUCLEOTIDE SEQUENCE</scope>
</reference>
<accession>A0A3B1AB68</accession>